<dbReference type="InterPro" id="IPR006984">
    <property type="entry name" value="Fcf1/UTP23"/>
</dbReference>
<protein>
    <submittedName>
        <fullName evidence="9">Uncharacterized proteins of PilT N-term./Vapc superfamily</fullName>
    </submittedName>
</protein>
<organism evidence="9 10">
    <name type="scientific">Ceraceosorus bombacis</name>
    <dbReference type="NCBI Taxonomy" id="401625"/>
    <lineage>
        <taxon>Eukaryota</taxon>
        <taxon>Fungi</taxon>
        <taxon>Dikarya</taxon>
        <taxon>Basidiomycota</taxon>
        <taxon>Ustilaginomycotina</taxon>
        <taxon>Exobasidiomycetes</taxon>
        <taxon>Ceraceosorales</taxon>
        <taxon>Ceraceosoraceae</taxon>
        <taxon>Ceraceosorus</taxon>
    </lineage>
</organism>
<dbReference type="InterPro" id="IPR029060">
    <property type="entry name" value="PIN-like_dom_sf"/>
</dbReference>
<dbReference type="Pfam" id="PF24779">
    <property type="entry name" value="UTP23_sensor"/>
    <property type="match status" value="1"/>
</dbReference>
<keyword evidence="10" id="KW-1185">Reference proteome</keyword>
<evidence type="ECO:0000256" key="6">
    <source>
        <dbReference type="ARBA" id="ARBA00038503"/>
    </source>
</evidence>
<evidence type="ECO:0000256" key="4">
    <source>
        <dbReference type="ARBA" id="ARBA00023242"/>
    </source>
</evidence>
<dbReference type="Proteomes" id="UP000054845">
    <property type="component" value="Unassembled WGS sequence"/>
</dbReference>
<keyword evidence="4" id="KW-0539">Nucleus</keyword>
<dbReference type="Pfam" id="PF04900">
    <property type="entry name" value="Fcf1"/>
    <property type="match status" value="1"/>
</dbReference>
<reference evidence="9 10" key="1">
    <citation type="submission" date="2014-09" db="EMBL/GenBank/DDBJ databases">
        <authorList>
            <person name="Magalhaes I.L.F."/>
            <person name="Oliveira U."/>
            <person name="Santos F.R."/>
            <person name="Vidigal T.H.D.A."/>
            <person name="Brescovit A.D."/>
            <person name="Santos A.J."/>
        </authorList>
    </citation>
    <scope>NUCLEOTIDE SEQUENCE [LARGE SCALE GENOMIC DNA]</scope>
</reference>
<dbReference type="STRING" id="401625.A0A0P1BLN4"/>
<evidence type="ECO:0000256" key="3">
    <source>
        <dbReference type="ARBA" id="ARBA00022552"/>
    </source>
</evidence>
<comment type="subcellular location">
    <subcellularLocation>
        <location evidence="1">Nucleus</location>
        <location evidence="1">Nucleolus</location>
    </subcellularLocation>
</comment>
<dbReference type="GO" id="GO:0032040">
    <property type="term" value="C:small-subunit processome"/>
    <property type="evidence" value="ECO:0007669"/>
    <property type="project" value="InterPro"/>
</dbReference>
<evidence type="ECO:0000256" key="7">
    <source>
        <dbReference type="SAM" id="MobiDB-lite"/>
    </source>
</evidence>
<comment type="similarity">
    <text evidence="6">Belongs to the UTP23/FCF1 family. UTP23 subfamily.</text>
</comment>
<evidence type="ECO:0000256" key="1">
    <source>
        <dbReference type="ARBA" id="ARBA00004604"/>
    </source>
</evidence>
<dbReference type="SUPFAM" id="SSF88723">
    <property type="entry name" value="PIN domain-like"/>
    <property type="match status" value="1"/>
</dbReference>
<dbReference type="GO" id="GO:0006364">
    <property type="term" value="P:rRNA processing"/>
    <property type="evidence" value="ECO:0007669"/>
    <property type="project" value="UniProtKB-KW"/>
</dbReference>
<name>A0A0P1BLN4_9BASI</name>
<comment type="function">
    <text evidence="5">Involved in rRNA-processing and ribosome biogenesis.</text>
</comment>
<dbReference type="PANTHER" id="PTHR12416">
    <property type="entry name" value="RRNA-PROCESSING PROTEIN UTP23 HOMOLOG"/>
    <property type="match status" value="1"/>
</dbReference>
<feature type="region of interest" description="Disordered" evidence="7">
    <location>
        <begin position="170"/>
        <end position="283"/>
    </location>
</feature>
<feature type="compositionally biased region" description="Basic and acidic residues" evidence="7">
    <location>
        <begin position="244"/>
        <end position="258"/>
    </location>
</feature>
<dbReference type="OrthoDB" id="25675at2759"/>
<dbReference type="AlphaFoldDB" id="A0A0P1BLN4"/>
<dbReference type="InterPro" id="IPR057776">
    <property type="entry name" value="UTP23_sensor"/>
</dbReference>
<evidence type="ECO:0000313" key="10">
    <source>
        <dbReference type="Proteomes" id="UP000054845"/>
    </source>
</evidence>
<feature type="domain" description="UTP23 sensor motif region" evidence="8">
    <location>
        <begin position="225"/>
        <end position="242"/>
    </location>
</feature>
<proteinExistence type="inferred from homology"/>
<feature type="compositionally biased region" description="Low complexity" evidence="7">
    <location>
        <begin position="194"/>
        <end position="222"/>
    </location>
</feature>
<evidence type="ECO:0000313" key="9">
    <source>
        <dbReference type="EMBL" id="CEH16845.1"/>
    </source>
</evidence>
<sequence>MPLPLPAAEALPLRLADALQVHAVAALGSKARVKAKLSQQQQSQVKLLISQCCIEQLYKLDKHEAAHRTAVDLAKSCERRLCGHKEVHLSSQDCIQSCIGARNKHRYVLCSNDFALRQYVRQHIAGVPCLHTNPTGVLVMEPLSTLTMHSVRQLEARKLSTDAHEASLLGAAAQSHSGTSSPHIIASSDMHQRGASGAHAGASGSGSSSGPSSNANLSLSASSDKKRKKAKEPNPLSVKKRKVRLIDGHGGGHGDGPKRLAAHASTSLELLGERGERGALEVQ</sequence>
<keyword evidence="3" id="KW-0698">rRNA processing</keyword>
<dbReference type="EMBL" id="CCYA01000391">
    <property type="protein sequence ID" value="CEH16845.1"/>
    <property type="molecule type" value="Genomic_DNA"/>
</dbReference>
<keyword evidence="2" id="KW-0690">Ribosome biogenesis</keyword>
<dbReference type="Gene3D" id="3.40.50.1010">
    <property type="entry name" value="5'-nuclease"/>
    <property type="match status" value="1"/>
</dbReference>
<evidence type="ECO:0000256" key="2">
    <source>
        <dbReference type="ARBA" id="ARBA00022517"/>
    </source>
</evidence>
<evidence type="ECO:0000256" key="5">
    <source>
        <dbReference type="ARBA" id="ARBA00037300"/>
    </source>
</evidence>
<accession>A0A0P1BLN4</accession>
<feature type="compositionally biased region" description="Basic and acidic residues" evidence="7">
    <location>
        <begin position="271"/>
        <end position="283"/>
    </location>
</feature>
<evidence type="ECO:0000259" key="8">
    <source>
        <dbReference type="Pfam" id="PF24779"/>
    </source>
</evidence>